<dbReference type="AlphaFoldDB" id="A0A165D418"/>
<protein>
    <recommendedName>
        <fullName evidence="3">TPR-like protein</fullName>
    </recommendedName>
</protein>
<name>A0A165D418_9APHY</name>
<dbReference type="RefSeq" id="XP_040761853.1">
    <property type="nucleotide sequence ID" value="XM_040904754.1"/>
</dbReference>
<dbReference type="Gene3D" id="1.25.40.10">
    <property type="entry name" value="Tetratricopeptide repeat domain"/>
    <property type="match status" value="1"/>
</dbReference>
<keyword evidence="2" id="KW-1185">Reference proteome</keyword>
<dbReference type="STRING" id="1314785.A0A165D418"/>
<organism evidence="1 2">
    <name type="scientific">Laetiporus sulphureus 93-53</name>
    <dbReference type="NCBI Taxonomy" id="1314785"/>
    <lineage>
        <taxon>Eukaryota</taxon>
        <taxon>Fungi</taxon>
        <taxon>Dikarya</taxon>
        <taxon>Basidiomycota</taxon>
        <taxon>Agaricomycotina</taxon>
        <taxon>Agaricomycetes</taxon>
        <taxon>Polyporales</taxon>
        <taxon>Laetiporus</taxon>
    </lineage>
</organism>
<dbReference type="Pfam" id="PF13374">
    <property type="entry name" value="TPR_10"/>
    <property type="match status" value="1"/>
</dbReference>
<dbReference type="SUPFAM" id="SSF48452">
    <property type="entry name" value="TPR-like"/>
    <property type="match status" value="1"/>
</dbReference>
<evidence type="ECO:0000313" key="1">
    <source>
        <dbReference type="EMBL" id="KZT04113.1"/>
    </source>
</evidence>
<reference evidence="1 2" key="1">
    <citation type="journal article" date="2016" name="Mol. Biol. Evol.">
        <title>Comparative Genomics of Early-Diverging Mushroom-Forming Fungi Provides Insights into the Origins of Lignocellulose Decay Capabilities.</title>
        <authorList>
            <person name="Nagy L.G."/>
            <person name="Riley R."/>
            <person name="Tritt A."/>
            <person name="Adam C."/>
            <person name="Daum C."/>
            <person name="Floudas D."/>
            <person name="Sun H."/>
            <person name="Yadav J.S."/>
            <person name="Pangilinan J."/>
            <person name="Larsson K.H."/>
            <person name="Matsuura K."/>
            <person name="Barry K."/>
            <person name="Labutti K."/>
            <person name="Kuo R."/>
            <person name="Ohm R.A."/>
            <person name="Bhattacharya S.S."/>
            <person name="Shirouzu T."/>
            <person name="Yoshinaga Y."/>
            <person name="Martin F.M."/>
            <person name="Grigoriev I.V."/>
            <person name="Hibbett D.S."/>
        </authorList>
    </citation>
    <scope>NUCLEOTIDE SEQUENCE [LARGE SCALE GENOMIC DNA]</scope>
    <source>
        <strain evidence="1 2">93-53</strain>
    </source>
</reference>
<accession>A0A165D418</accession>
<evidence type="ECO:0008006" key="3">
    <source>
        <dbReference type="Google" id="ProtNLM"/>
    </source>
</evidence>
<dbReference type="EMBL" id="KV427639">
    <property type="protein sequence ID" value="KZT04113.1"/>
    <property type="molecule type" value="Genomic_DNA"/>
</dbReference>
<dbReference type="InParanoid" id="A0A165D418"/>
<dbReference type="Proteomes" id="UP000076871">
    <property type="component" value="Unassembled WGS sequence"/>
</dbReference>
<proteinExistence type="predicted"/>
<dbReference type="GeneID" id="63821784"/>
<dbReference type="OrthoDB" id="3224744at2759"/>
<dbReference type="InterPro" id="IPR011990">
    <property type="entry name" value="TPR-like_helical_dom_sf"/>
</dbReference>
<evidence type="ECO:0000313" key="2">
    <source>
        <dbReference type="Proteomes" id="UP000076871"/>
    </source>
</evidence>
<sequence length="238" mass="27141">MQILAHLSQELLKCYHKSHLLNELNKMIIISRIALQLVPDDHEHKWAYWGMLADALHRQFQHTRDLTYLDQAIAGAVQLTSNDPEMLNDLGNFFSRRFRHLQNLADVNLAIAVWQKAMQLTPDDNAKKPHVLNNLGNSFSSRSKHLDNLTDLEQAIAMQQRAMQLTSDDHADKPGMLTNLGTSFRMHFEHLGDFADVEQAIAMQQKAVQLTPDDHADNITNLGRRAPTKPMTLQSNTY</sequence>
<gene>
    <name evidence="1" type="ORF">LAESUDRAFT_658506</name>
</gene>